<geneLocation type="plasmid" evidence="1 2">
    <name>pNHAL01</name>
</geneLocation>
<keyword evidence="1" id="KW-0614">Plasmid</keyword>
<reference evidence="1 2" key="1">
    <citation type="submission" date="2009-10" db="EMBL/GenBank/DDBJ databases">
        <title>Complete genome sequence of Nitrosococcus halophilus Nc4, a salt-adapted, aerobic obligate ammonia-oxidizing sulfur purple bacterium.</title>
        <authorList>
            <consortium name="US DOE Joint Genome Institute"/>
            <person name="Campbell M.A."/>
            <person name="Malfatti S.A."/>
            <person name="Chain P.S.G."/>
            <person name="Heidelberg J.F."/>
            <person name="Ward N.L."/>
            <person name="Ward B.B."/>
            <person name="Klotz M.G."/>
        </authorList>
    </citation>
    <scope>NUCLEOTIDE SEQUENCE [LARGE SCALE GENOMIC DNA]</scope>
    <source>
        <strain evidence="2">Nc4</strain>
        <plasmid evidence="2">Plasmid pNHAL01</plasmid>
    </source>
</reference>
<dbReference type="HOGENOM" id="CLU_2618417_0_0_6"/>
<evidence type="ECO:0000313" key="2">
    <source>
        <dbReference type="Proteomes" id="UP000001844"/>
    </source>
</evidence>
<dbReference type="KEGG" id="nhl:Nhal_3972"/>
<dbReference type="OrthoDB" id="5772017at2"/>
<dbReference type="AlphaFoldDB" id="D5C5C8"/>
<evidence type="ECO:0000313" key="1">
    <source>
        <dbReference type="EMBL" id="ADE16982.1"/>
    </source>
</evidence>
<dbReference type="RefSeq" id="WP_013028084.1">
    <property type="nucleotide sequence ID" value="NC_013958.1"/>
</dbReference>
<accession>D5C5C8</accession>
<dbReference type="Proteomes" id="UP000001844">
    <property type="component" value="Plasmid pNHAL01"/>
</dbReference>
<proteinExistence type="predicted"/>
<protein>
    <submittedName>
        <fullName evidence="1">Uncharacterized protein</fullName>
    </submittedName>
</protein>
<keyword evidence="2" id="KW-1185">Reference proteome</keyword>
<gene>
    <name evidence="1" type="ORF">Nhal_3972</name>
</gene>
<dbReference type="EMBL" id="CP001799">
    <property type="protein sequence ID" value="ADE16982.1"/>
    <property type="molecule type" value="Genomic_DNA"/>
</dbReference>
<name>D5C5C8_NITHN</name>
<organism evidence="1 2">
    <name type="scientific">Nitrosococcus halophilus (strain Nc4)</name>
    <dbReference type="NCBI Taxonomy" id="472759"/>
    <lineage>
        <taxon>Bacteria</taxon>
        <taxon>Pseudomonadati</taxon>
        <taxon>Pseudomonadota</taxon>
        <taxon>Gammaproteobacteria</taxon>
        <taxon>Chromatiales</taxon>
        <taxon>Chromatiaceae</taxon>
        <taxon>Nitrosococcus</taxon>
    </lineage>
</organism>
<sequence>MKHHYFTAEDARRVLGQRRRAKVKFPWVPRGTTGTVTRVDEGVVPGGCTVAIEWDVLEIKPIMDWLTKDEYEGLLEEA</sequence>